<keyword evidence="2" id="KW-1185">Reference proteome</keyword>
<protein>
    <submittedName>
        <fullName evidence="1">Uncharacterized protein</fullName>
    </submittedName>
</protein>
<dbReference type="Proteomes" id="UP000265520">
    <property type="component" value="Unassembled WGS sequence"/>
</dbReference>
<dbReference type="AlphaFoldDB" id="A0A392VBR3"/>
<accession>A0A392VBR3</accession>
<comment type="caution">
    <text evidence="1">The sequence shown here is derived from an EMBL/GenBank/DDBJ whole genome shotgun (WGS) entry which is preliminary data.</text>
</comment>
<proteinExistence type="predicted"/>
<dbReference type="EMBL" id="LXQA011100803">
    <property type="protein sequence ID" value="MCI84853.1"/>
    <property type="molecule type" value="Genomic_DNA"/>
</dbReference>
<evidence type="ECO:0000313" key="2">
    <source>
        <dbReference type="Proteomes" id="UP000265520"/>
    </source>
</evidence>
<feature type="non-terminal residue" evidence="1">
    <location>
        <position position="26"/>
    </location>
</feature>
<evidence type="ECO:0000313" key="1">
    <source>
        <dbReference type="EMBL" id="MCI84853.1"/>
    </source>
</evidence>
<organism evidence="1 2">
    <name type="scientific">Trifolium medium</name>
    <dbReference type="NCBI Taxonomy" id="97028"/>
    <lineage>
        <taxon>Eukaryota</taxon>
        <taxon>Viridiplantae</taxon>
        <taxon>Streptophyta</taxon>
        <taxon>Embryophyta</taxon>
        <taxon>Tracheophyta</taxon>
        <taxon>Spermatophyta</taxon>
        <taxon>Magnoliopsida</taxon>
        <taxon>eudicotyledons</taxon>
        <taxon>Gunneridae</taxon>
        <taxon>Pentapetalae</taxon>
        <taxon>rosids</taxon>
        <taxon>fabids</taxon>
        <taxon>Fabales</taxon>
        <taxon>Fabaceae</taxon>
        <taxon>Papilionoideae</taxon>
        <taxon>50 kb inversion clade</taxon>
        <taxon>NPAAA clade</taxon>
        <taxon>Hologalegina</taxon>
        <taxon>IRL clade</taxon>
        <taxon>Trifolieae</taxon>
        <taxon>Trifolium</taxon>
    </lineage>
</organism>
<name>A0A392VBR3_9FABA</name>
<reference evidence="1 2" key="1">
    <citation type="journal article" date="2018" name="Front. Plant Sci.">
        <title>Red Clover (Trifolium pratense) and Zigzag Clover (T. medium) - A Picture of Genomic Similarities and Differences.</title>
        <authorList>
            <person name="Dluhosova J."/>
            <person name="Istvanek J."/>
            <person name="Nedelnik J."/>
            <person name="Repkova J."/>
        </authorList>
    </citation>
    <scope>NUCLEOTIDE SEQUENCE [LARGE SCALE GENOMIC DNA]</scope>
    <source>
        <strain evidence="2">cv. 10/8</strain>
        <tissue evidence="1">Leaf</tissue>
    </source>
</reference>
<sequence>MTGIALLLLTTVHVWLSSIDSDLSRR</sequence>